<evidence type="ECO:0000313" key="8">
    <source>
        <dbReference type="Proteomes" id="UP000320461"/>
    </source>
</evidence>
<dbReference type="InterPro" id="IPR010445">
    <property type="entry name" value="LapA_dom"/>
</dbReference>
<evidence type="ECO:0000259" key="6">
    <source>
        <dbReference type="Pfam" id="PF06305"/>
    </source>
</evidence>
<keyword evidence="1" id="KW-1003">Cell membrane</keyword>
<gene>
    <name evidence="7" type="ORF">CGE01nite_15770</name>
</gene>
<accession>A0A4Y3KKZ3</accession>
<dbReference type="EMBL" id="BJLQ01000013">
    <property type="protein sequence ID" value="GEA84326.1"/>
    <property type="molecule type" value="Genomic_DNA"/>
</dbReference>
<keyword evidence="8" id="KW-1185">Reference proteome</keyword>
<evidence type="ECO:0000256" key="4">
    <source>
        <dbReference type="ARBA" id="ARBA00023136"/>
    </source>
</evidence>
<name>A0A4Y3KKZ3_9CELL</name>
<dbReference type="AlphaFoldDB" id="A0A4Y3KKZ3"/>
<dbReference type="RefSeq" id="WP_141370096.1">
    <property type="nucleotide sequence ID" value="NZ_BJLQ01000013.1"/>
</dbReference>
<proteinExistence type="predicted"/>
<dbReference type="Pfam" id="PF06305">
    <property type="entry name" value="LapA_dom"/>
    <property type="match status" value="1"/>
</dbReference>
<feature type="domain" description="Lipopolysaccharide assembly protein A" evidence="6">
    <location>
        <begin position="33"/>
        <end position="71"/>
    </location>
</feature>
<feature type="transmembrane region" description="Helical" evidence="5">
    <location>
        <begin position="18"/>
        <end position="35"/>
    </location>
</feature>
<dbReference type="OrthoDB" id="4829517at2"/>
<protein>
    <recommendedName>
        <fullName evidence="6">Lipopolysaccharide assembly protein A domain-containing protein</fullName>
    </recommendedName>
</protein>
<feature type="transmembrane region" description="Helical" evidence="5">
    <location>
        <begin position="47"/>
        <end position="69"/>
    </location>
</feature>
<evidence type="ECO:0000313" key="7">
    <source>
        <dbReference type="EMBL" id="GEA84326.1"/>
    </source>
</evidence>
<sequence length="78" mass="8840">MSAGQQPVESKPVPWRPILGLVVLAAALVLIFQNADEYPVHLFWTSVTMPLWILLAITFVLGVVVGWMLKTRRARRNR</sequence>
<keyword evidence="4 5" id="KW-0472">Membrane</keyword>
<comment type="caution">
    <text evidence="7">The sequence shown here is derived from an EMBL/GenBank/DDBJ whole genome shotgun (WGS) entry which is preliminary data.</text>
</comment>
<keyword evidence="3 5" id="KW-1133">Transmembrane helix</keyword>
<evidence type="ECO:0000256" key="5">
    <source>
        <dbReference type="SAM" id="Phobius"/>
    </source>
</evidence>
<evidence type="ECO:0000256" key="1">
    <source>
        <dbReference type="ARBA" id="ARBA00022475"/>
    </source>
</evidence>
<organism evidence="7 8">
    <name type="scientific">Cellulomonas gelida</name>
    <dbReference type="NCBI Taxonomy" id="1712"/>
    <lineage>
        <taxon>Bacteria</taxon>
        <taxon>Bacillati</taxon>
        <taxon>Actinomycetota</taxon>
        <taxon>Actinomycetes</taxon>
        <taxon>Micrococcales</taxon>
        <taxon>Cellulomonadaceae</taxon>
        <taxon>Cellulomonas</taxon>
    </lineage>
</organism>
<dbReference type="GO" id="GO:0005886">
    <property type="term" value="C:plasma membrane"/>
    <property type="evidence" value="ECO:0007669"/>
    <property type="project" value="InterPro"/>
</dbReference>
<reference evidence="7 8" key="1">
    <citation type="submission" date="2019-06" db="EMBL/GenBank/DDBJ databases">
        <title>Whole genome shotgun sequence of Cellulomonas gelida NBRC 3748.</title>
        <authorList>
            <person name="Hosoyama A."/>
            <person name="Uohara A."/>
            <person name="Ohji S."/>
            <person name="Ichikawa N."/>
        </authorList>
    </citation>
    <scope>NUCLEOTIDE SEQUENCE [LARGE SCALE GENOMIC DNA]</scope>
    <source>
        <strain evidence="7 8">NBRC 3748</strain>
    </source>
</reference>
<dbReference type="Proteomes" id="UP000320461">
    <property type="component" value="Unassembled WGS sequence"/>
</dbReference>
<evidence type="ECO:0000256" key="3">
    <source>
        <dbReference type="ARBA" id="ARBA00022989"/>
    </source>
</evidence>
<evidence type="ECO:0000256" key="2">
    <source>
        <dbReference type="ARBA" id="ARBA00022692"/>
    </source>
</evidence>
<keyword evidence="2 5" id="KW-0812">Transmembrane</keyword>